<keyword evidence="2" id="KW-1185">Reference proteome</keyword>
<dbReference type="GO" id="GO:0016757">
    <property type="term" value="F:glycosyltransferase activity"/>
    <property type="evidence" value="ECO:0007669"/>
    <property type="project" value="TreeGrafter"/>
</dbReference>
<gene>
    <name evidence="1" type="ORF">ESP62_006180</name>
</gene>
<dbReference type="AlphaFoldDB" id="A0A641AS20"/>
<dbReference type="InterPro" id="IPR050194">
    <property type="entry name" value="Glycosyltransferase_grp1"/>
</dbReference>
<dbReference type="PANTHER" id="PTHR45947:SF3">
    <property type="entry name" value="SULFOQUINOVOSYL TRANSFERASE SQD2"/>
    <property type="match status" value="1"/>
</dbReference>
<dbReference type="PANTHER" id="PTHR45947">
    <property type="entry name" value="SULFOQUINOVOSYL TRANSFERASE SQD2"/>
    <property type="match status" value="1"/>
</dbReference>
<dbReference type="Gene3D" id="3.40.50.2000">
    <property type="entry name" value="Glycogen Phosphorylase B"/>
    <property type="match status" value="2"/>
</dbReference>
<proteinExistence type="predicted"/>
<protein>
    <submittedName>
        <fullName evidence="1">Glycosyltransferase family 4 protein</fullName>
    </submittedName>
</protein>
<dbReference type="SUPFAM" id="SSF53756">
    <property type="entry name" value="UDP-Glycosyltransferase/glycogen phosphorylase"/>
    <property type="match status" value="1"/>
</dbReference>
<evidence type="ECO:0000313" key="2">
    <source>
        <dbReference type="Proteomes" id="UP001515100"/>
    </source>
</evidence>
<dbReference type="OrthoDB" id="4611853at2"/>
<sequence length="375" mass="39532">MTSGLLRSAWRPARMQWSSFTGVTSPDTTTVWLFGPIPPPVHGAARVTQQVREGVEATSTRLVAIDTGGGAGLVPRLRQMIGGLLRLAVPRRGSGRGSVYIGGAGGPTLWYQAVVVLLGRLTGRRVVFHHHSYAYVDRTMPAMRALTRAGGRRLTHVALCEGMGEGLRARYPSVGDVRVCSNAGLMAAPGPLAQADAGRTIVLGHLSNLSVDKGLADVIDTLRRAVAAGLDVRLLLGGPPATPEAEALVADAVAELGDALTVLGRVERDGIDAFYEQIDVFVFPSRYVHEAEPLVVLDASRHGVPTIACAVGCLPGMVAPQHLVPVDADFAEAAVAAIGDLGSVAAHGVAERFVQRRDAALTAQAELVDWLRHRT</sequence>
<dbReference type="Proteomes" id="UP001515100">
    <property type="component" value="Unassembled WGS sequence"/>
</dbReference>
<dbReference type="EMBL" id="SDPP02000001">
    <property type="protein sequence ID" value="KAA1380745.1"/>
    <property type="molecule type" value="Genomic_DNA"/>
</dbReference>
<evidence type="ECO:0000313" key="1">
    <source>
        <dbReference type="EMBL" id="KAA1380745.1"/>
    </source>
</evidence>
<dbReference type="CDD" id="cd03801">
    <property type="entry name" value="GT4_PimA-like"/>
    <property type="match status" value="1"/>
</dbReference>
<reference evidence="1" key="1">
    <citation type="submission" date="2019-09" db="EMBL/GenBank/DDBJ databases">
        <authorList>
            <person name="Li J."/>
        </authorList>
    </citation>
    <scope>NUCLEOTIDE SEQUENCE [LARGE SCALE GENOMIC DNA]</scope>
    <source>
        <strain evidence="1">NRBC 14897</strain>
    </source>
</reference>
<accession>A0A641AS20</accession>
<name>A0A641AS20_9ACTN</name>
<dbReference type="Pfam" id="PF13692">
    <property type="entry name" value="Glyco_trans_1_4"/>
    <property type="match status" value="1"/>
</dbReference>
<comment type="caution">
    <text evidence="1">The sequence shown here is derived from an EMBL/GenBank/DDBJ whole genome shotgun (WGS) entry which is preliminary data.</text>
</comment>
<organism evidence="1 2">
    <name type="scientific">Aeromicrobium fastidiosum</name>
    <dbReference type="NCBI Taxonomy" id="52699"/>
    <lineage>
        <taxon>Bacteria</taxon>
        <taxon>Bacillati</taxon>
        <taxon>Actinomycetota</taxon>
        <taxon>Actinomycetes</taxon>
        <taxon>Propionibacteriales</taxon>
        <taxon>Nocardioidaceae</taxon>
        <taxon>Aeromicrobium</taxon>
    </lineage>
</organism>